<evidence type="ECO:0000256" key="4">
    <source>
        <dbReference type="ARBA" id="ARBA00022679"/>
    </source>
</evidence>
<accession>E8QYR8</accession>
<reference key="1">
    <citation type="submission" date="2010-11" db="EMBL/GenBank/DDBJ databases">
        <title>The complete sequence of chromosome of Isophaera pallida ATCC 43644.</title>
        <authorList>
            <consortium name="US DOE Joint Genome Institute (JGI-PGF)"/>
            <person name="Lucas S."/>
            <person name="Copeland A."/>
            <person name="Lapidus A."/>
            <person name="Bruce D."/>
            <person name="Goodwin L."/>
            <person name="Pitluck S."/>
            <person name="Kyrpides N."/>
            <person name="Mavromatis K."/>
            <person name="Pagani I."/>
            <person name="Ivanova N."/>
            <person name="Saunders E."/>
            <person name="Brettin T."/>
            <person name="Detter J.C."/>
            <person name="Han C."/>
            <person name="Tapia R."/>
            <person name="Land M."/>
            <person name="Hauser L."/>
            <person name="Markowitz V."/>
            <person name="Cheng J.-F."/>
            <person name="Hugenholtz P."/>
            <person name="Woyke T."/>
            <person name="Wu D."/>
            <person name="Eisen J.A."/>
        </authorList>
    </citation>
    <scope>NUCLEOTIDE SEQUENCE</scope>
    <source>
        <strain>ATCC 43644</strain>
    </source>
</reference>
<dbReference type="EMBL" id="CP002353">
    <property type="protein sequence ID" value="ADV61044.1"/>
    <property type="molecule type" value="Genomic_DNA"/>
</dbReference>
<evidence type="ECO:0000313" key="12">
    <source>
        <dbReference type="EMBL" id="ADV61044.1"/>
    </source>
</evidence>
<name>E8QYR8_ISOPI</name>
<evidence type="ECO:0000256" key="7">
    <source>
        <dbReference type="ARBA" id="ARBA00023264"/>
    </source>
</evidence>
<dbReference type="Pfam" id="PF02504">
    <property type="entry name" value="FA_synthesis"/>
    <property type="match status" value="1"/>
</dbReference>
<dbReference type="STRING" id="575540.Isop_0449"/>
<dbReference type="Gene3D" id="3.40.718.10">
    <property type="entry name" value="Isopropylmalate Dehydrogenase"/>
    <property type="match status" value="1"/>
</dbReference>
<keyword evidence="6 10" id="KW-0594">Phospholipid biosynthesis</keyword>
<dbReference type="AlphaFoldDB" id="E8QYR8"/>
<dbReference type="InterPro" id="IPR012281">
    <property type="entry name" value="Phospholipid_synth_PlsX-like"/>
</dbReference>
<dbReference type="InParanoid" id="E8QYR8"/>
<reference evidence="12 13" key="2">
    <citation type="journal article" date="2011" name="Stand. Genomic Sci.">
        <title>Complete genome sequence of Isosphaera pallida type strain (IS1B).</title>
        <authorList>
            <consortium name="US DOE Joint Genome Institute (JGI-PGF)"/>
            <person name="Goker M."/>
            <person name="Cleland D."/>
            <person name="Saunders E."/>
            <person name="Lapidus A."/>
            <person name="Nolan M."/>
            <person name="Lucas S."/>
            <person name="Hammon N."/>
            <person name="Deshpande S."/>
            <person name="Cheng J.F."/>
            <person name="Tapia R."/>
            <person name="Han C."/>
            <person name="Goodwin L."/>
            <person name="Pitluck S."/>
            <person name="Liolios K."/>
            <person name="Pagani I."/>
            <person name="Ivanova N."/>
            <person name="Mavromatis K."/>
            <person name="Pati A."/>
            <person name="Chen A."/>
            <person name="Palaniappan K."/>
            <person name="Land M."/>
            <person name="Hauser L."/>
            <person name="Chang Y.J."/>
            <person name="Jeffries C.D."/>
            <person name="Detter J.C."/>
            <person name="Beck B."/>
            <person name="Woyke T."/>
            <person name="Bristow J."/>
            <person name="Eisen J.A."/>
            <person name="Markowitz V."/>
            <person name="Hugenholtz P."/>
            <person name="Kyrpides N.C."/>
            <person name="Klenk H.P."/>
        </authorList>
    </citation>
    <scope>NUCLEOTIDE SEQUENCE [LARGE SCALE GENOMIC DNA]</scope>
    <source>
        <strain evidence="13">ATCC 43644 / DSM 9630 / IS1B</strain>
    </source>
</reference>
<keyword evidence="3 10" id="KW-0444">Lipid biosynthesis</keyword>
<dbReference type="NCBIfam" id="TIGR00182">
    <property type="entry name" value="plsX"/>
    <property type="match status" value="1"/>
</dbReference>
<evidence type="ECO:0000256" key="8">
    <source>
        <dbReference type="ARBA" id="ARBA00024069"/>
    </source>
</evidence>
<dbReference type="eggNOG" id="COG0416">
    <property type="taxonomic scope" value="Bacteria"/>
</dbReference>
<evidence type="ECO:0000256" key="11">
    <source>
        <dbReference type="SAM" id="MobiDB-lite"/>
    </source>
</evidence>
<comment type="catalytic activity">
    <reaction evidence="1 10">
        <text>a fatty acyl-[ACP] + phosphate = an acyl phosphate + holo-[ACP]</text>
        <dbReference type="Rhea" id="RHEA:42292"/>
        <dbReference type="Rhea" id="RHEA-COMP:9685"/>
        <dbReference type="Rhea" id="RHEA-COMP:14125"/>
        <dbReference type="ChEBI" id="CHEBI:43474"/>
        <dbReference type="ChEBI" id="CHEBI:59918"/>
        <dbReference type="ChEBI" id="CHEBI:64479"/>
        <dbReference type="ChEBI" id="CHEBI:138651"/>
        <dbReference type="EC" id="2.3.1.274"/>
    </reaction>
</comment>
<proteinExistence type="inferred from homology"/>
<evidence type="ECO:0000256" key="1">
    <source>
        <dbReference type="ARBA" id="ARBA00001232"/>
    </source>
</evidence>
<keyword evidence="7 10" id="KW-1208">Phospholipid metabolism</keyword>
<dbReference type="InterPro" id="IPR003664">
    <property type="entry name" value="FA_synthesis"/>
</dbReference>
<comment type="pathway">
    <text evidence="10">Lipid metabolism; phospholipid metabolism.</text>
</comment>
<comment type="subcellular location">
    <subcellularLocation>
        <location evidence="10">Cytoplasm</location>
    </subcellularLocation>
    <text evidence="10">Associated with the membrane possibly through PlsY.</text>
</comment>
<evidence type="ECO:0000256" key="3">
    <source>
        <dbReference type="ARBA" id="ARBA00022516"/>
    </source>
</evidence>
<keyword evidence="4 10" id="KW-0808">Transferase</keyword>
<keyword evidence="13" id="KW-1185">Reference proteome</keyword>
<dbReference type="GO" id="GO:0043811">
    <property type="term" value="F:phosphate:acyl-[acyl carrier protein] acyltransferase activity"/>
    <property type="evidence" value="ECO:0007669"/>
    <property type="project" value="UniProtKB-UniRule"/>
</dbReference>
<sequence>MRIALDVMGGDHAPGPIVKGAVEATRDQPGLTVVLVGPTERIEAELTQFPEADRDRLPIVEASEFITMEDKPVEALRRKRDNSIAKCWGLMARGEVKAVVSAGNTGAMVAAGLMNAKMYLPGIRRPGIAAIFPSHQGPIVIMDVGANLAAKPEDLYQYGVMGAIYSEHVLGVTAPRIGLLNIGSEEGKGNELVRAAFTLFQQSHLANRFVGHVEGRDLYEGHARVVVCEGFVGNVLLKAGEGAVEFLFSVLNQDFAQLSTALPGDLGLQLRDRLRCIKTRFEYQEFGGAPLLGIQGACIICHGSSGDRAIHNALRVAATMAEVKLNELILDALADSPAQPSHADANPVPLGSDPNPA</sequence>
<dbReference type="GO" id="GO:0006633">
    <property type="term" value="P:fatty acid biosynthetic process"/>
    <property type="evidence" value="ECO:0007669"/>
    <property type="project" value="UniProtKB-UniRule"/>
</dbReference>
<evidence type="ECO:0000256" key="5">
    <source>
        <dbReference type="ARBA" id="ARBA00023098"/>
    </source>
</evidence>
<dbReference type="HOGENOM" id="CLU_039379_1_1_0"/>
<keyword evidence="5 10" id="KW-0443">Lipid metabolism</keyword>
<dbReference type="OrthoDB" id="9806408at2"/>
<protein>
    <recommendedName>
        <fullName evidence="8 10">Phosphate acyltransferase</fullName>
        <ecNumber evidence="8 10">2.3.1.274</ecNumber>
    </recommendedName>
    <alternativeName>
        <fullName evidence="10">Acyl-ACP phosphotransacylase</fullName>
    </alternativeName>
    <alternativeName>
        <fullName evidence="10">Acyl-[acyl-carrier-protein]--phosphate acyltransferase</fullName>
    </alternativeName>
    <alternativeName>
        <fullName evidence="10">Phosphate-acyl-ACP acyltransferase</fullName>
    </alternativeName>
</protein>
<evidence type="ECO:0000256" key="9">
    <source>
        <dbReference type="ARBA" id="ARBA00046608"/>
    </source>
</evidence>
<dbReference type="GO" id="GO:0008654">
    <property type="term" value="P:phospholipid biosynthetic process"/>
    <property type="evidence" value="ECO:0007669"/>
    <property type="project" value="UniProtKB-KW"/>
</dbReference>
<dbReference type="Proteomes" id="UP000008631">
    <property type="component" value="Chromosome"/>
</dbReference>
<keyword evidence="2 10" id="KW-0963">Cytoplasm</keyword>
<dbReference type="PIRSF" id="PIRSF002465">
    <property type="entry name" value="Phsphlp_syn_PlsX"/>
    <property type="match status" value="1"/>
</dbReference>
<evidence type="ECO:0000256" key="6">
    <source>
        <dbReference type="ARBA" id="ARBA00023209"/>
    </source>
</evidence>
<dbReference type="UniPathway" id="UPA00085"/>
<feature type="region of interest" description="Disordered" evidence="11">
    <location>
        <begin position="338"/>
        <end position="357"/>
    </location>
</feature>
<evidence type="ECO:0000313" key="13">
    <source>
        <dbReference type="Proteomes" id="UP000008631"/>
    </source>
</evidence>
<dbReference type="PANTHER" id="PTHR30100:SF1">
    <property type="entry name" value="PHOSPHATE ACYLTRANSFERASE"/>
    <property type="match status" value="1"/>
</dbReference>
<dbReference type="SUPFAM" id="SSF53659">
    <property type="entry name" value="Isocitrate/Isopropylmalate dehydrogenase-like"/>
    <property type="match status" value="1"/>
</dbReference>
<dbReference type="KEGG" id="ipa:Isop_0449"/>
<comment type="similarity">
    <text evidence="10">Belongs to the PlsX family.</text>
</comment>
<evidence type="ECO:0000256" key="2">
    <source>
        <dbReference type="ARBA" id="ARBA00022490"/>
    </source>
</evidence>
<dbReference type="HAMAP" id="MF_00019">
    <property type="entry name" value="PlsX"/>
    <property type="match status" value="1"/>
</dbReference>
<dbReference type="EC" id="2.3.1.274" evidence="8 10"/>
<dbReference type="RefSeq" id="WP_013563333.1">
    <property type="nucleotide sequence ID" value="NC_014962.1"/>
</dbReference>
<dbReference type="FunCoup" id="E8QYR8">
    <property type="interactions" value="223"/>
</dbReference>
<dbReference type="GO" id="GO:0005737">
    <property type="term" value="C:cytoplasm"/>
    <property type="evidence" value="ECO:0007669"/>
    <property type="project" value="UniProtKB-SubCell"/>
</dbReference>
<dbReference type="PANTHER" id="PTHR30100">
    <property type="entry name" value="FATTY ACID/PHOSPHOLIPID SYNTHESIS PROTEIN PLSX"/>
    <property type="match status" value="1"/>
</dbReference>
<comment type="function">
    <text evidence="10">Catalyzes the reversible formation of acyl-phosphate (acyl-PO(4)) from acyl-[acyl-carrier-protein] (acyl-ACP). This enzyme utilizes acyl-ACP as fatty acyl donor, but not acyl-CoA.</text>
</comment>
<keyword evidence="12" id="KW-0012">Acyltransferase</keyword>
<organism evidence="12 13">
    <name type="scientific">Isosphaera pallida (strain ATCC 43644 / DSM 9630 / IS1B)</name>
    <dbReference type="NCBI Taxonomy" id="575540"/>
    <lineage>
        <taxon>Bacteria</taxon>
        <taxon>Pseudomonadati</taxon>
        <taxon>Planctomycetota</taxon>
        <taxon>Planctomycetia</taxon>
        <taxon>Isosphaerales</taxon>
        <taxon>Isosphaeraceae</taxon>
        <taxon>Isosphaera</taxon>
    </lineage>
</organism>
<evidence type="ECO:0000256" key="10">
    <source>
        <dbReference type="HAMAP-Rule" id="MF_00019"/>
    </source>
</evidence>
<gene>
    <name evidence="10" type="primary">plsX</name>
    <name evidence="12" type="ordered locus">Isop_0449</name>
</gene>
<comment type="subunit">
    <text evidence="9 10">Homodimer. Probably interacts with PlsY.</text>
</comment>